<dbReference type="Proteomes" id="UP000825729">
    <property type="component" value="Unassembled WGS sequence"/>
</dbReference>
<dbReference type="GO" id="GO:0006606">
    <property type="term" value="P:protein import into nucleus"/>
    <property type="evidence" value="ECO:0007669"/>
    <property type="project" value="TreeGrafter"/>
</dbReference>
<evidence type="ECO:0000256" key="4">
    <source>
        <dbReference type="ARBA" id="ARBA00022927"/>
    </source>
</evidence>
<dbReference type="GO" id="GO:0000055">
    <property type="term" value="P:ribosomal large subunit export from nucleus"/>
    <property type="evidence" value="ECO:0007669"/>
    <property type="project" value="InterPro"/>
</dbReference>
<keyword evidence="5" id="KW-0811">Translocation</keyword>
<name>A0AAV7FEC8_ARIFI</name>
<keyword evidence="4" id="KW-0653">Protein transport</keyword>
<sequence>MEHGREAEGHFSVLVLPLVEIDGEWSDREAEGRSSVLVLPMVEFEGEWSVAERLKLTDAVFFTGYVFIISLFLPTGILLHLSLLLFVFVRDFAPFFVCIALLTVPQYELEHMFFQIVNHKLKTVDASSRNLSNNCGSVVPLVALSPTCIASMVLEKKKIQLLQSPTTSANEDKFEWVQLPDHPIFSTRLSNVASSLEKACNLATWHEPTSRLYLWDSNKLCIHRFLLRFDEDEFNDHSQIFAAAPAKTLHPDIHVEFMVYNIAINRTGTSLVLVGSGRLYVMHLHKRTSTKNGSDICRTVSIGSRLFVNDDDFKEILQVSWHPHSDTHLGVLSSDSVFRLFDLSNDAEEPEQEFYLQHLQSGTSRNATSICPVSYAFGGEHMWDRFSVFFLFSDGSVHVLCPVVPFGSIYSWSCVEEVYKDAQALGLNSSNSQAVKNSSLAVSWLEATFPQIVDGATHGQNPLSLKALPHVQFDLSLSLQGPLRTVSHIEEDQDSSLPRVECKGQAVGFLYNSINKDSVLVIAWSSGHLQVDALADELQPLWSTSDPPRLCFNSSGLVIGTAMICESASQEYSATRLDAQVHALDTVWLGQPPPLLRLALVDLALPAKTAESKGCLLSVFSDPLVPERIYCVHSGGIDSIFLHFLPFSSQMAGKEEVAMPPSVRPILAVGLSEMSSEWILHGFAPLADSFGNSWVVGFTSSQECIVIKMKSWDMTLTLHADSDQKLIDDKELSDTGSTDIISKELLLGPKTVLLPQGSSALRSLSPDSIEGRSTLHHYFKLFHENYVQYAHKVYIQLKNHSDHLKRTVADQHARLSDSKQILSKVEEKQPILEDRLKCALQAYAVLVERLQNFKSLPGANKRPLSRAEREFKSQLDQYKDFEVGALYSSIETLKTRLRRYMQHSQANQPSPKQVPRNRRRVPAIEDQMSHLQSSISKLSIVNSENTKKVKLVESSLKSKETSF</sequence>
<keyword evidence="3" id="KW-0509">mRNA transport</keyword>
<dbReference type="GO" id="GO:0017056">
    <property type="term" value="F:structural constituent of nuclear pore"/>
    <property type="evidence" value="ECO:0007669"/>
    <property type="project" value="InterPro"/>
</dbReference>
<evidence type="ECO:0000256" key="2">
    <source>
        <dbReference type="ARBA" id="ARBA00022448"/>
    </source>
</evidence>
<keyword evidence="8" id="KW-0812">Transmembrane</keyword>
<evidence type="ECO:0000313" key="10">
    <source>
        <dbReference type="Proteomes" id="UP000825729"/>
    </source>
</evidence>
<evidence type="ECO:0000256" key="1">
    <source>
        <dbReference type="ARBA" id="ARBA00004567"/>
    </source>
</evidence>
<protein>
    <recommendedName>
        <fullName evidence="11">Nuclear pore complex protein NUP88</fullName>
    </recommendedName>
</protein>
<dbReference type="Gene3D" id="2.130.10.10">
    <property type="entry name" value="YVTN repeat-like/Quinoprotein amine dehydrogenase"/>
    <property type="match status" value="1"/>
</dbReference>
<dbReference type="GO" id="GO:0005643">
    <property type="term" value="C:nuclear pore"/>
    <property type="evidence" value="ECO:0007669"/>
    <property type="project" value="UniProtKB-SubCell"/>
</dbReference>
<dbReference type="InterPro" id="IPR037700">
    <property type="entry name" value="NUP88/NUP82"/>
</dbReference>
<keyword evidence="8" id="KW-0472">Membrane</keyword>
<dbReference type="PANTHER" id="PTHR13257:SF0">
    <property type="entry name" value="NUCLEAR PORE COMPLEX PROTEIN NUP88"/>
    <property type="match status" value="1"/>
</dbReference>
<evidence type="ECO:0000256" key="3">
    <source>
        <dbReference type="ARBA" id="ARBA00022816"/>
    </source>
</evidence>
<comment type="caution">
    <text evidence="9">The sequence shown here is derived from an EMBL/GenBank/DDBJ whole genome shotgun (WGS) entry which is preliminary data.</text>
</comment>
<dbReference type="InterPro" id="IPR019321">
    <property type="entry name" value="Nucleoporin_Nup88"/>
</dbReference>
<keyword evidence="8" id="KW-1133">Transmembrane helix</keyword>
<evidence type="ECO:0000256" key="6">
    <source>
        <dbReference type="ARBA" id="ARBA00023132"/>
    </source>
</evidence>
<keyword evidence="6" id="KW-0906">Nuclear pore complex</keyword>
<evidence type="ECO:0000256" key="7">
    <source>
        <dbReference type="ARBA" id="ARBA00023242"/>
    </source>
</evidence>
<feature type="transmembrane region" description="Helical" evidence="8">
    <location>
        <begin position="62"/>
        <end position="89"/>
    </location>
</feature>
<comment type="subcellular location">
    <subcellularLocation>
        <location evidence="1">Nucleus</location>
        <location evidence="1">Nuclear pore complex</location>
    </subcellularLocation>
</comment>
<dbReference type="EMBL" id="JAINDJ010000002">
    <property type="protein sequence ID" value="KAG9459171.1"/>
    <property type="molecule type" value="Genomic_DNA"/>
</dbReference>
<dbReference type="InterPro" id="IPR015943">
    <property type="entry name" value="WD40/YVTN_repeat-like_dom_sf"/>
</dbReference>
<evidence type="ECO:0000313" key="9">
    <source>
        <dbReference type="EMBL" id="KAG9459171.1"/>
    </source>
</evidence>
<keyword evidence="10" id="KW-1185">Reference proteome</keyword>
<accession>A0AAV7FEC8</accession>
<dbReference type="AlphaFoldDB" id="A0AAV7FEC8"/>
<keyword evidence="2" id="KW-0813">Transport</keyword>
<proteinExistence type="predicted"/>
<dbReference type="PANTHER" id="PTHR13257">
    <property type="entry name" value="NUCLEOPORIN NUP84-RELATED"/>
    <property type="match status" value="1"/>
</dbReference>
<dbReference type="SUPFAM" id="SSF50978">
    <property type="entry name" value="WD40 repeat-like"/>
    <property type="match status" value="1"/>
</dbReference>
<evidence type="ECO:0008006" key="11">
    <source>
        <dbReference type="Google" id="ProtNLM"/>
    </source>
</evidence>
<dbReference type="GO" id="GO:0006406">
    <property type="term" value="P:mRNA export from nucleus"/>
    <property type="evidence" value="ECO:0007669"/>
    <property type="project" value="TreeGrafter"/>
</dbReference>
<dbReference type="Pfam" id="PF10168">
    <property type="entry name" value="Nup88"/>
    <property type="match status" value="2"/>
</dbReference>
<keyword evidence="7" id="KW-0539">Nucleus</keyword>
<gene>
    <name evidence="9" type="ORF">H6P81_003679</name>
</gene>
<reference evidence="9 10" key="1">
    <citation type="submission" date="2021-07" db="EMBL/GenBank/DDBJ databases">
        <title>The Aristolochia fimbriata genome: insights into angiosperm evolution, floral development and chemical biosynthesis.</title>
        <authorList>
            <person name="Jiao Y."/>
        </authorList>
    </citation>
    <scope>NUCLEOTIDE SEQUENCE [LARGE SCALE GENOMIC DNA]</scope>
    <source>
        <strain evidence="9">IBCAS-2021</strain>
        <tissue evidence="9">Leaf</tissue>
    </source>
</reference>
<evidence type="ECO:0000256" key="8">
    <source>
        <dbReference type="SAM" id="Phobius"/>
    </source>
</evidence>
<organism evidence="9 10">
    <name type="scientific">Aristolochia fimbriata</name>
    <name type="common">White veined hardy Dutchman's pipe vine</name>
    <dbReference type="NCBI Taxonomy" id="158543"/>
    <lineage>
        <taxon>Eukaryota</taxon>
        <taxon>Viridiplantae</taxon>
        <taxon>Streptophyta</taxon>
        <taxon>Embryophyta</taxon>
        <taxon>Tracheophyta</taxon>
        <taxon>Spermatophyta</taxon>
        <taxon>Magnoliopsida</taxon>
        <taxon>Magnoliidae</taxon>
        <taxon>Piperales</taxon>
        <taxon>Aristolochiaceae</taxon>
        <taxon>Aristolochia</taxon>
    </lineage>
</organism>
<dbReference type="InterPro" id="IPR036322">
    <property type="entry name" value="WD40_repeat_dom_sf"/>
</dbReference>
<dbReference type="GO" id="GO:0000056">
    <property type="term" value="P:ribosomal small subunit export from nucleus"/>
    <property type="evidence" value="ECO:0007669"/>
    <property type="project" value="InterPro"/>
</dbReference>
<evidence type="ECO:0000256" key="5">
    <source>
        <dbReference type="ARBA" id="ARBA00023010"/>
    </source>
</evidence>